<dbReference type="InterPro" id="IPR036390">
    <property type="entry name" value="WH_DNA-bd_sf"/>
</dbReference>
<dbReference type="Gene3D" id="1.10.10.10">
    <property type="entry name" value="Winged helix-like DNA-binding domain superfamily/Winged helix DNA-binding domain"/>
    <property type="match status" value="1"/>
</dbReference>
<keyword evidence="3" id="KW-1185">Reference proteome</keyword>
<dbReference type="CDD" id="cd00090">
    <property type="entry name" value="HTH_ARSR"/>
    <property type="match status" value="1"/>
</dbReference>
<dbReference type="OrthoDB" id="3569145at2"/>
<dbReference type="SUPFAM" id="SSF46785">
    <property type="entry name" value="Winged helix' DNA-binding domain"/>
    <property type="match status" value="1"/>
</dbReference>
<organism evidence="2 3">
    <name type="scientific">[Actinomadura] parvosata subsp. kistnae</name>
    <dbReference type="NCBI Taxonomy" id="1909395"/>
    <lineage>
        <taxon>Bacteria</taxon>
        <taxon>Bacillati</taxon>
        <taxon>Actinomycetota</taxon>
        <taxon>Actinomycetes</taxon>
        <taxon>Streptosporangiales</taxon>
        <taxon>Streptosporangiaceae</taxon>
        <taxon>Nonomuraea</taxon>
    </lineage>
</organism>
<dbReference type="InterPro" id="IPR001845">
    <property type="entry name" value="HTH_ArsR_DNA-bd_dom"/>
</dbReference>
<dbReference type="Proteomes" id="UP000190797">
    <property type="component" value="Chromosome"/>
</dbReference>
<name>A0A1V0ABC9_9ACTN</name>
<dbReference type="InterPro" id="IPR011991">
    <property type="entry name" value="ArsR-like_HTH"/>
</dbReference>
<evidence type="ECO:0000259" key="1">
    <source>
        <dbReference type="SMART" id="SM00418"/>
    </source>
</evidence>
<dbReference type="EMBL" id="CP017717">
    <property type="protein sequence ID" value="AQZ67528.1"/>
    <property type="molecule type" value="Genomic_DNA"/>
</dbReference>
<dbReference type="GO" id="GO:0003700">
    <property type="term" value="F:DNA-binding transcription factor activity"/>
    <property type="evidence" value="ECO:0007669"/>
    <property type="project" value="InterPro"/>
</dbReference>
<evidence type="ECO:0000313" key="3">
    <source>
        <dbReference type="Proteomes" id="UP000190797"/>
    </source>
</evidence>
<protein>
    <recommendedName>
        <fullName evidence="1">HTH arsR-type domain-containing protein</fullName>
    </recommendedName>
</protein>
<dbReference type="InterPro" id="IPR036388">
    <property type="entry name" value="WH-like_DNA-bd_sf"/>
</dbReference>
<dbReference type="SMART" id="SM00418">
    <property type="entry name" value="HTH_ARSR"/>
    <property type="match status" value="1"/>
</dbReference>
<dbReference type="AlphaFoldDB" id="A0A1V0ABC9"/>
<dbReference type="STRING" id="1909395.BKM31_44135"/>
<sequence length="325" mass="36026">MRTSLVIERLDRIPVSVTLTPGLSMLALITDALSGRTRGAPEPWRRLVRSAAEIPDQMVVRSLATPGFSVLPDLVLPGEFTRDLDVPTQVEMLRDLPPDALLEELDTITDGRPPEHWHPALKDPNRWLHGYADLVEAAWAAMRPIWAKARPLFEREVERVAVAAARRSLDVVLNDLHANCSFSDDTLSFPDFEPERFSIGSRGLVLMPMLAGPNALIARLDGPDAVWIGYPLPGTEMGEPGGKDRDDRLEILVGDVRSAILTSLERPLTMGALARRVKHAPNVVTYHCNWLEQAGLITRRRDGREIHVFRTPRASVLVDLYAAAG</sequence>
<gene>
    <name evidence="2" type="ORF">BKM31_44135</name>
</gene>
<feature type="domain" description="HTH arsR-type" evidence="1">
    <location>
        <begin position="247"/>
        <end position="322"/>
    </location>
</feature>
<dbReference type="KEGG" id="noa:BKM31_44135"/>
<reference evidence="3" key="1">
    <citation type="journal article" date="2017" name="Med. Chem. Commun.">
        <title>Nonomuraea sp. ATCC 55076 harbours the largest actinomycete chromosome to date and the kistamicin biosynthetic gene cluster.</title>
        <authorList>
            <person name="Nazari B."/>
            <person name="Forneris C.C."/>
            <person name="Gibson M.I."/>
            <person name="Moon K."/>
            <person name="Schramma K.R."/>
            <person name="Seyedsayamdost M.R."/>
        </authorList>
    </citation>
    <scope>NUCLEOTIDE SEQUENCE [LARGE SCALE GENOMIC DNA]</scope>
    <source>
        <strain evidence="3">ATCC 55076</strain>
    </source>
</reference>
<proteinExistence type="predicted"/>
<accession>A0A1V0ABC9</accession>
<evidence type="ECO:0000313" key="2">
    <source>
        <dbReference type="EMBL" id="AQZ67528.1"/>
    </source>
</evidence>